<evidence type="ECO:0000259" key="3">
    <source>
        <dbReference type="Pfam" id="PF13731"/>
    </source>
</evidence>
<organism evidence="4 5">
    <name type="scientific">Carnobacterium maltaromaticum</name>
    <name type="common">Carnobacterium piscicola</name>
    <dbReference type="NCBI Taxonomy" id="2751"/>
    <lineage>
        <taxon>Bacteria</taxon>
        <taxon>Bacillati</taxon>
        <taxon>Bacillota</taxon>
        <taxon>Bacilli</taxon>
        <taxon>Lactobacillales</taxon>
        <taxon>Carnobacteriaceae</taxon>
        <taxon>Carnobacterium</taxon>
    </lineage>
</organism>
<proteinExistence type="predicted"/>
<evidence type="ECO:0000313" key="4">
    <source>
        <dbReference type="EMBL" id="MDZ5758546.1"/>
    </source>
</evidence>
<keyword evidence="2" id="KW-0472">Membrane</keyword>
<accession>A0AAW9JYG7</accession>
<evidence type="ECO:0000256" key="2">
    <source>
        <dbReference type="SAM" id="Phobius"/>
    </source>
</evidence>
<name>A0AAW9JYG7_CARML</name>
<comment type="caution">
    <text evidence="4">The sequence shown here is derived from an EMBL/GenBank/DDBJ whole genome shotgun (WGS) entry which is preliminary data.</text>
</comment>
<feature type="domain" description="WxL" evidence="3">
    <location>
        <begin position="144"/>
        <end position="351"/>
    </location>
</feature>
<dbReference type="InterPro" id="IPR027994">
    <property type="entry name" value="WxL_dom"/>
</dbReference>
<feature type="region of interest" description="Disordered" evidence="1">
    <location>
        <begin position="151"/>
        <end position="170"/>
    </location>
</feature>
<keyword evidence="2" id="KW-1133">Transmembrane helix</keyword>
<reference evidence="4" key="1">
    <citation type="submission" date="2023-08" db="EMBL/GenBank/DDBJ databases">
        <title>Genomic characterization of piscicolin 126 produced by Carnobacterium maltaromaticum CM22 strain isolated from salmon (Salmo salar).</title>
        <authorList>
            <person name="Gonzalez-Gragera E."/>
            <person name="Garcia-Lopez J.D."/>
            <person name="Teso-Perez C."/>
            <person name="Gimenez-Hernandez I."/>
            <person name="Peralta-Sanchez J.M."/>
            <person name="Valdivia E."/>
            <person name="Montalban-Lopez M."/>
            <person name="Martin-Platero A.M."/>
            <person name="Banos A."/>
            <person name="Martinez-Bueno M."/>
        </authorList>
    </citation>
    <scope>NUCLEOTIDE SEQUENCE</scope>
    <source>
        <strain evidence="4">CM22</strain>
    </source>
</reference>
<dbReference type="GeneID" id="83605419"/>
<keyword evidence="2" id="KW-0812">Transmembrane</keyword>
<protein>
    <submittedName>
        <fullName evidence="4">WxL domain-containing protein</fullName>
    </submittedName>
</protein>
<dbReference type="AlphaFoldDB" id="A0AAW9JYG7"/>
<dbReference type="EMBL" id="JAVBVO010000003">
    <property type="protein sequence ID" value="MDZ5758546.1"/>
    <property type="molecule type" value="Genomic_DNA"/>
</dbReference>
<dbReference type="NCBIfam" id="TIGR01167">
    <property type="entry name" value="LPXTG_anchor"/>
    <property type="match status" value="1"/>
</dbReference>
<feature type="compositionally biased region" description="Polar residues" evidence="1">
    <location>
        <begin position="69"/>
        <end position="78"/>
    </location>
</feature>
<dbReference type="Pfam" id="PF13731">
    <property type="entry name" value="WxL"/>
    <property type="match status" value="1"/>
</dbReference>
<feature type="transmembrane region" description="Helical" evidence="2">
    <location>
        <begin position="88"/>
        <end position="107"/>
    </location>
</feature>
<dbReference type="RefSeq" id="WP_010051831.1">
    <property type="nucleotide sequence ID" value="NZ_BJOJ01000042.1"/>
</dbReference>
<sequence length="353" mass="38414">MSIKFNSLLSKGVLFLGLLALVGFLSGSAGKQAMASEMESTVGIEFTGEGTKIKLPDTGGDKIDVEVPNSDTSTGDNYLPQTGESKSYYQWFLFGLLMVVIALYRLIKSRKMNIKNLNATKFSLFGLLLLLLLSPRQVEAVDGGQMKTEGDVGFRKNTDITPPVDPLNPDKPLEPFKPPTAGPLSLNYVSDIQFGSYDLADSETIFYASLDTIKYADSSKQRFKRPNFVELTDNRGLNTGWRLTVKQNGQLKNADGAELNGAKLAFNNTSIVSLDEITATPTGFTKDAVLLNDNQNVLVMAAENGTGMGSWSVNFGQDDTEGERSISLTVPKDSVKEKGHYTTSLTWTLSDSI</sequence>
<dbReference type="Proteomes" id="UP001290462">
    <property type="component" value="Unassembled WGS sequence"/>
</dbReference>
<gene>
    <name evidence="4" type="ORF">RAK27_07690</name>
</gene>
<feature type="region of interest" description="Disordered" evidence="1">
    <location>
        <begin position="57"/>
        <end position="78"/>
    </location>
</feature>
<evidence type="ECO:0000256" key="1">
    <source>
        <dbReference type="SAM" id="MobiDB-lite"/>
    </source>
</evidence>
<evidence type="ECO:0000313" key="5">
    <source>
        <dbReference type="Proteomes" id="UP001290462"/>
    </source>
</evidence>